<dbReference type="RefSeq" id="XP_008475049.1">
    <property type="nucleotide sequence ID" value="XM_008476827.3"/>
</dbReference>
<dbReference type="PaxDb" id="121845-A0A1S3D5W2"/>
<accession>A0A1S3D5W2</accession>
<reference evidence="2" key="1">
    <citation type="submission" date="2025-08" db="UniProtKB">
        <authorList>
            <consortium name="RefSeq"/>
        </authorList>
    </citation>
    <scope>IDENTIFICATION</scope>
</reference>
<evidence type="ECO:0000313" key="1">
    <source>
        <dbReference type="Proteomes" id="UP000079169"/>
    </source>
</evidence>
<evidence type="ECO:0000313" key="2">
    <source>
        <dbReference type="RefSeq" id="XP_008475049.1"/>
    </source>
</evidence>
<dbReference type="AlphaFoldDB" id="A0A1S3D5W2"/>
<dbReference type="PANTHER" id="PTHR13228">
    <property type="entry name" value="CONSERVED OLIGOMERIC GOLGI COMPLEX COMPONENT 5"/>
    <property type="match status" value="1"/>
</dbReference>
<dbReference type="InterPro" id="IPR019465">
    <property type="entry name" value="Cog5"/>
</dbReference>
<name>A0A1S3D5W2_DIACI</name>
<dbReference type="STRING" id="121845.A0A1S3D5W2"/>
<protein>
    <submittedName>
        <fullName evidence="2">Conserved oligomeric Golgi complex subunit 5</fullName>
    </submittedName>
</protein>
<dbReference type="GeneID" id="103512070"/>
<sequence>MREIRPFQSLMKQTNFKEKSSCENIKKNVTGRYEGALSHQECKELAMYTRLFESATTIETAVSPLCKQLSQLGKTYRLLRSLRPLLLQSPEEIAQCPLLGDVIPYSYVLMLLFSHGPPEIVSPHESANWSLLQLSQWLDKHSQESDKLELISGTLQRYQTLVRESNLPSFHEVYPVMKSLLDTALSKQTL</sequence>
<dbReference type="KEGG" id="dci:103512070"/>
<keyword evidence="1" id="KW-1185">Reference proteome</keyword>
<dbReference type="GO" id="GO:0017119">
    <property type="term" value="C:Golgi transport complex"/>
    <property type="evidence" value="ECO:0007669"/>
    <property type="project" value="InterPro"/>
</dbReference>
<dbReference type="GO" id="GO:0006891">
    <property type="term" value="P:intra-Golgi vesicle-mediated transport"/>
    <property type="evidence" value="ECO:0007669"/>
    <property type="project" value="InterPro"/>
</dbReference>
<proteinExistence type="predicted"/>
<organism evidence="1 2">
    <name type="scientific">Diaphorina citri</name>
    <name type="common">Asian citrus psyllid</name>
    <dbReference type="NCBI Taxonomy" id="121845"/>
    <lineage>
        <taxon>Eukaryota</taxon>
        <taxon>Metazoa</taxon>
        <taxon>Ecdysozoa</taxon>
        <taxon>Arthropoda</taxon>
        <taxon>Hexapoda</taxon>
        <taxon>Insecta</taxon>
        <taxon>Pterygota</taxon>
        <taxon>Neoptera</taxon>
        <taxon>Paraneoptera</taxon>
        <taxon>Hemiptera</taxon>
        <taxon>Sternorrhyncha</taxon>
        <taxon>Psylloidea</taxon>
        <taxon>Psyllidae</taxon>
        <taxon>Diaphorininae</taxon>
        <taxon>Diaphorina</taxon>
    </lineage>
</organism>
<gene>
    <name evidence="2" type="primary">LOC103512070</name>
</gene>
<dbReference type="Proteomes" id="UP000079169">
    <property type="component" value="Unplaced"/>
</dbReference>
<dbReference type="PANTHER" id="PTHR13228:SF3">
    <property type="entry name" value="CONSERVED OLIGOMERIC GOLGI COMPLEX SUBUNIT 5"/>
    <property type="match status" value="1"/>
</dbReference>